<comment type="caution">
    <text evidence="1">The sequence shown here is derived from an EMBL/GenBank/DDBJ whole genome shotgun (WGS) entry which is preliminary data.</text>
</comment>
<organism evidence="1 2">
    <name type="scientific">Dovyalis caffra</name>
    <dbReference type="NCBI Taxonomy" id="77055"/>
    <lineage>
        <taxon>Eukaryota</taxon>
        <taxon>Viridiplantae</taxon>
        <taxon>Streptophyta</taxon>
        <taxon>Embryophyta</taxon>
        <taxon>Tracheophyta</taxon>
        <taxon>Spermatophyta</taxon>
        <taxon>Magnoliopsida</taxon>
        <taxon>eudicotyledons</taxon>
        <taxon>Gunneridae</taxon>
        <taxon>Pentapetalae</taxon>
        <taxon>rosids</taxon>
        <taxon>fabids</taxon>
        <taxon>Malpighiales</taxon>
        <taxon>Salicaceae</taxon>
        <taxon>Flacourtieae</taxon>
        <taxon>Dovyalis</taxon>
    </lineage>
</organism>
<gene>
    <name evidence="1" type="ORF">DCAF_LOCUS9428</name>
</gene>
<dbReference type="EMBL" id="CAWUPB010000913">
    <property type="protein sequence ID" value="CAK7333318.1"/>
    <property type="molecule type" value="Genomic_DNA"/>
</dbReference>
<sequence>MARQADRLHMIGLEGFALIDEWYGCPRRHSTSQEHQQQRYDYCGIQVPMVKMDVIYNKEAVKYYSGVVIMDYRKKK</sequence>
<accession>A0AAV1RCC7</accession>
<keyword evidence="2" id="KW-1185">Reference proteome</keyword>
<protein>
    <submittedName>
        <fullName evidence="1">Uncharacterized protein</fullName>
    </submittedName>
</protein>
<evidence type="ECO:0000313" key="2">
    <source>
        <dbReference type="Proteomes" id="UP001314170"/>
    </source>
</evidence>
<name>A0AAV1RCC7_9ROSI</name>
<evidence type="ECO:0000313" key="1">
    <source>
        <dbReference type="EMBL" id="CAK7333318.1"/>
    </source>
</evidence>
<dbReference type="AlphaFoldDB" id="A0AAV1RCC7"/>
<proteinExistence type="predicted"/>
<dbReference type="PANTHER" id="PTHR33484:SF3">
    <property type="entry name" value="HYDROXYPROLINE-RICH GLYCOPROTEIN FAMILY PROTEIN"/>
    <property type="match status" value="1"/>
</dbReference>
<dbReference type="Proteomes" id="UP001314170">
    <property type="component" value="Unassembled WGS sequence"/>
</dbReference>
<reference evidence="1 2" key="1">
    <citation type="submission" date="2024-01" db="EMBL/GenBank/DDBJ databases">
        <authorList>
            <person name="Waweru B."/>
        </authorList>
    </citation>
    <scope>NUCLEOTIDE SEQUENCE [LARGE SCALE GENOMIC DNA]</scope>
</reference>
<dbReference type="PANTHER" id="PTHR33484">
    <property type="entry name" value="BNAC07G33360D PROTEIN"/>
    <property type="match status" value="1"/>
</dbReference>